<keyword evidence="4 5" id="KW-0720">Serine protease</keyword>
<dbReference type="InterPro" id="IPR015500">
    <property type="entry name" value="Peptidase_S8_subtilisin-rel"/>
</dbReference>
<feature type="active site" description="Charge relay system" evidence="5">
    <location>
        <position position="804"/>
    </location>
</feature>
<dbReference type="PROSITE" id="PS00138">
    <property type="entry name" value="SUBTILASE_SER"/>
    <property type="match status" value="1"/>
</dbReference>
<keyword evidence="3 5" id="KW-0378">Hydrolase</keyword>
<dbReference type="InterPro" id="IPR036852">
    <property type="entry name" value="Peptidase_S8/S53_dom_sf"/>
</dbReference>
<accession>A0ABP1RR24</accession>
<feature type="active site" description="Charge relay system" evidence="5">
    <location>
        <position position="181"/>
    </location>
</feature>
<evidence type="ECO:0000313" key="8">
    <source>
        <dbReference type="Proteomes" id="UP001642540"/>
    </source>
</evidence>
<feature type="domain" description="Peptidase S8/S53" evidence="6">
    <location>
        <begin position="585"/>
        <end position="866"/>
    </location>
</feature>
<protein>
    <recommendedName>
        <fullName evidence="6">Peptidase S8/S53 domain-containing protein</fullName>
    </recommendedName>
</protein>
<evidence type="ECO:0000256" key="5">
    <source>
        <dbReference type="PROSITE-ProRule" id="PRU01240"/>
    </source>
</evidence>
<comment type="caution">
    <text evidence="7">The sequence shown here is derived from an EMBL/GenBank/DDBJ whole genome shotgun (WGS) entry which is preliminary data.</text>
</comment>
<evidence type="ECO:0000313" key="7">
    <source>
        <dbReference type="EMBL" id="CAL8133611.1"/>
    </source>
</evidence>
<sequence>MDPKLLLAFQKFEKRDVLVDFGGNSEPLALIRASQFGNQIEKQEALMNALKTWSIFSQSEAKIIMQSLGKSFTSFWAANVMVVRDAGVADVQVLSLLETVKILAEVVKLPLQPILSPASGVQVLADPGLQWGVQKIQADEVWPTYKTTGEGVVVATIDSGVRWTHNALIGNWRIDKAWFGHGSHTMGTIAGAKGIGVAPGSQWIACRGCDSSSCGGEQLLACGQWMLSPTNPDGTEPDLSKIPDVISNSWGSSVGGDTWYNATIDAWNAAGIYSTFAIGTLTIGVRILRELKRFTIVKNIFLGNSGPTCGSCGSPGDQLRAFSVGSTDIKDRLSQFSSRGPPVSNISMKKPDAGTIALMLSAYRNQQKDPTARLAFDEVVTKIEKTAVTQGLTLGAFIARCPPNSNSDFPNNQFGIYFAASIKSFVSSTAVIDPSLKQRFFSTQKQNVMVSFTQGIQPVLDQINRMNFSDSGEKRTALTNAQQTFANGMQGPLQSFLRSQGLPFETFWINNKMVIPNVNSGIVNAISTIPMVARIEKEPVLDVNQPLEIGNVTEEGIGSRERRQSPLAWGVSTIRADQVWPSYKGRGIVVANIDTGVRYTHTTLRSRWRTSYGWYDPYEKTTTPNDQNGHGTHTMGTIAGANGIGVAPEATWIACKGCSSRTCGASQLIACGQWIQCPTKPDGSSKNCRLAPQIVSNSWGGSGGQTWYKDVLNSWRSSGIIPVVSIGNSGTNGCGSAGSPGDAPNVIGVGSTDADERISYFSSMGPPSGGDSSRVKPDIVAPGGQIKSAWYTSNDAYQTISGTSMACPHVSGVIALMKQKKPTLTYDEAYAAITEHAVTDTLKTDTASDCNDIDANNFPNNVFGHGRVDSVDSVDAI</sequence>
<feature type="active site" description="Charge relay system" evidence="5">
    <location>
        <position position="630"/>
    </location>
</feature>
<dbReference type="PRINTS" id="PR00723">
    <property type="entry name" value="SUBTILISIN"/>
</dbReference>
<name>A0ABP1RR24_9HEXA</name>
<evidence type="ECO:0000256" key="3">
    <source>
        <dbReference type="ARBA" id="ARBA00022801"/>
    </source>
</evidence>
<feature type="active site" description="Charge relay system" evidence="5">
    <location>
        <position position="347"/>
    </location>
</feature>
<evidence type="ECO:0000256" key="4">
    <source>
        <dbReference type="ARBA" id="ARBA00022825"/>
    </source>
</evidence>
<dbReference type="EMBL" id="CAXLJM020000101">
    <property type="protein sequence ID" value="CAL8133611.1"/>
    <property type="molecule type" value="Genomic_DNA"/>
</dbReference>
<dbReference type="PROSITE" id="PS51892">
    <property type="entry name" value="SUBTILASE"/>
    <property type="match status" value="2"/>
</dbReference>
<reference evidence="7 8" key="1">
    <citation type="submission" date="2024-08" db="EMBL/GenBank/DDBJ databases">
        <authorList>
            <person name="Cucini C."/>
            <person name="Frati F."/>
        </authorList>
    </citation>
    <scope>NUCLEOTIDE SEQUENCE [LARGE SCALE GENOMIC DNA]</scope>
</reference>
<gene>
    <name evidence="7" type="ORF">ODALV1_LOCUS25144</name>
</gene>
<feature type="active site" description="Charge relay system" evidence="5">
    <location>
        <position position="594"/>
    </location>
</feature>
<comment type="similarity">
    <text evidence="1 5">Belongs to the peptidase S8 family.</text>
</comment>
<keyword evidence="8" id="KW-1185">Reference proteome</keyword>
<evidence type="ECO:0000256" key="2">
    <source>
        <dbReference type="ARBA" id="ARBA00022670"/>
    </source>
</evidence>
<dbReference type="InterPro" id="IPR000209">
    <property type="entry name" value="Peptidase_S8/S53_dom"/>
</dbReference>
<dbReference type="Proteomes" id="UP001642540">
    <property type="component" value="Unassembled WGS sequence"/>
</dbReference>
<feature type="domain" description="Peptidase S8/S53" evidence="6">
    <location>
        <begin position="149"/>
        <end position="343"/>
    </location>
</feature>
<proteinExistence type="inferred from homology"/>
<organism evidence="7 8">
    <name type="scientific">Orchesella dallaii</name>
    <dbReference type="NCBI Taxonomy" id="48710"/>
    <lineage>
        <taxon>Eukaryota</taxon>
        <taxon>Metazoa</taxon>
        <taxon>Ecdysozoa</taxon>
        <taxon>Arthropoda</taxon>
        <taxon>Hexapoda</taxon>
        <taxon>Collembola</taxon>
        <taxon>Entomobryomorpha</taxon>
        <taxon>Entomobryoidea</taxon>
        <taxon>Orchesellidae</taxon>
        <taxon>Orchesellinae</taxon>
        <taxon>Orchesella</taxon>
    </lineage>
</organism>
<dbReference type="Pfam" id="PF00082">
    <property type="entry name" value="Peptidase_S8"/>
    <property type="match status" value="2"/>
</dbReference>
<keyword evidence="2 5" id="KW-0645">Protease</keyword>
<dbReference type="Gene3D" id="3.40.50.200">
    <property type="entry name" value="Peptidase S8/S53 domain"/>
    <property type="match status" value="2"/>
</dbReference>
<dbReference type="InterPro" id="IPR051048">
    <property type="entry name" value="Peptidase_S8/S53_subtilisin"/>
</dbReference>
<feature type="active site" description="Charge relay system" evidence="5">
    <location>
        <position position="158"/>
    </location>
</feature>
<dbReference type="SUPFAM" id="SSF52743">
    <property type="entry name" value="Subtilisin-like"/>
    <property type="match status" value="2"/>
</dbReference>
<dbReference type="PANTHER" id="PTHR43399">
    <property type="entry name" value="SUBTILISIN-RELATED"/>
    <property type="match status" value="1"/>
</dbReference>
<dbReference type="InterPro" id="IPR023828">
    <property type="entry name" value="Peptidase_S8_Ser-AS"/>
</dbReference>
<evidence type="ECO:0000259" key="6">
    <source>
        <dbReference type="Pfam" id="PF00082"/>
    </source>
</evidence>
<evidence type="ECO:0000256" key="1">
    <source>
        <dbReference type="ARBA" id="ARBA00011073"/>
    </source>
</evidence>
<dbReference type="PANTHER" id="PTHR43399:SF4">
    <property type="entry name" value="CELL WALL-ASSOCIATED PROTEASE"/>
    <property type="match status" value="1"/>
</dbReference>